<evidence type="ECO:0000313" key="7">
    <source>
        <dbReference type="EMBL" id="CAE1295183.1"/>
    </source>
</evidence>
<keyword evidence="4" id="KW-0472">Membrane</keyword>
<protein>
    <recommendedName>
        <fullName evidence="6">C2H2-type domain-containing protein</fullName>
    </recommendedName>
</protein>
<dbReference type="Proteomes" id="UP000597762">
    <property type="component" value="Unassembled WGS sequence"/>
</dbReference>
<feature type="region of interest" description="Disordered" evidence="3">
    <location>
        <begin position="406"/>
        <end position="436"/>
    </location>
</feature>
<dbReference type="GO" id="GO:0008270">
    <property type="term" value="F:zinc ion binding"/>
    <property type="evidence" value="ECO:0007669"/>
    <property type="project" value="UniProtKB-KW"/>
</dbReference>
<evidence type="ECO:0000259" key="6">
    <source>
        <dbReference type="PROSITE" id="PS50157"/>
    </source>
</evidence>
<evidence type="ECO:0000256" key="3">
    <source>
        <dbReference type="SAM" id="MobiDB-lite"/>
    </source>
</evidence>
<sequence>MKLSTPIRTIFLFCYLLLFPIPYSQSLPLSLHTHSQSYFICSFFLFLYLFLSLFFSPIVVCKVTQSIDIFSLQNGHSLTSLLFNQVTNWIKRNGCYRSTDNKNEMTGSKPNVRNCQSEYKSLYCFKCNSTMPSQKAMSDHQLAVHPEDIRGRSGHTCGDSNNGNSFVDHSQQQINGLQNKVRKTDWLKPKGYMSSVEKIPPKPPTVNNAAKEALEAKKKAQANLIALKEEQLAYENEILQQKLIRGIIPKSSRGRKKFRCESCSKIFSKIESLRDHLRDCIDWEHVSQPIRNLKLPLPAVSDVNGPSLPMSAPASVDWNDTSSDEPPKPPTPGPQFRSQVSKTENPRALTVPPKSTARPQEKLPIKLRNINGVNKSAVENSTRGQVLVMNPKIKENEVILMPLSNANATNKPQSPKTTSPVEIYPKPPRIGDTSVVKSPILPTHMRTNHNTGNSSSDIINITGRNAQTVAPASRGSLKSPVTNEVKDVEIIAVNPPNTKDRTLLNLNNSKQQSPILKVNVNSREQTTRSMTPHQPLHPLDVETATSVKKAASVRLPVA</sequence>
<dbReference type="PROSITE" id="PS50157">
    <property type="entry name" value="ZINC_FINGER_C2H2_2"/>
    <property type="match status" value="1"/>
</dbReference>
<keyword evidence="1" id="KW-0863">Zinc-finger</keyword>
<dbReference type="SMART" id="SM00355">
    <property type="entry name" value="ZnF_C2H2"/>
    <property type="match status" value="2"/>
</dbReference>
<name>A0A812DBM3_ACAPH</name>
<feature type="domain" description="C2H2-type" evidence="6">
    <location>
        <begin position="258"/>
        <end position="290"/>
    </location>
</feature>
<dbReference type="EMBL" id="CAHIKZ030003017">
    <property type="protein sequence ID" value="CAE1295183.1"/>
    <property type="molecule type" value="Genomic_DNA"/>
</dbReference>
<dbReference type="InterPro" id="IPR013087">
    <property type="entry name" value="Znf_C2H2_type"/>
</dbReference>
<comment type="caution">
    <text evidence="7">The sequence shown here is derived from an EMBL/GenBank/DDBJ whole genome shotgun (WGS) entry which is preliminary data.</text>
</comment>
<reference evidence="7" key="1">
    <citation type="submission" date="2021-01" db="EMBL/GenBank/DDBJ databases">
        <authorList>
            <person name="Li R."/>
            <person name="Bekaert M."/>
        </authorList>
    </citation>
    <scope>NUCLEOTIDE SEQUENCE</scope>
    <source>
        <strain evidence="7">Farmed</strain>
    </source>
</reference>
<feature type="signal peptide" evidence="5">
    <location>
        <begin position="1"/>
        <end position="26"/>
    </location>
</feature>
<evidence type="ECO:0000256" key="1">
    <source>
        <dbReference type="PROSITE-ProRule" id="PRU00042"/>
    </source>
</evidence>
<evidence type="ECO:0000313" key="8">
    <source>
        <dbReference type="Proteomes" id="UP000597762"/>
    </source>
</evidence>
<keyword evidence="4" id="KW-0812">Transmembrane</keyword>
<keyword evidence="2" id="KW-0175">Coiled coil</keyword>
<evidence type="ECO:0000256" key="4">
    <source>
        <dbReference type="SAM" id="Phobius"/>
    </source>
</evidence>
<keyword evidence="5" id="KW-0732">Signal</keyword>
<feature type="compositionally biased region" description="Polar residues" evidence="3">
    <location>
        <begin position="406"/>
        <end position="420"/>
    </location>
</feature>
<feature type="coiled-coil region" evidence="2">
    <location>
        <begin position="210"/>
        <end position="237"/>
    </location>
</feature>
<dbReference type="AlphaFoldDB" id="A0A812DBM3"/>
<keyword evidence="8" id="KW-1185">Reference proteome</keyword>
<evidence type="ECO:0000256" key="2">
    <source>
        <dbReference type="SAM" id="Coils"/>
    </source>
</evidence>
<gene>
    <name evidence="7" type="ORF">SPHA_50782</name>
</gene>
<keyword evidence="1" id="KW-0479">Metal-binding</keyword>
<keyword evidence="1" id="KW-0862">Zinc</keyword>
<feature type="transmembrane region" description="Helical" evidence="4">
    <location>
        <begin position="36"/>
        <end position="60"/>
    </location>
</feature>
<proteinExistence type="predicted"/>
<organism evidence="7 8">
    <name type="scientific">Acanthosepion pharaonis</name>
    <name type="common">Pharaoh cuttlefish</name>
    <name type="synonym">Sepia pharaonis</name>
    <dbReference type="NCBI Taxonomy" id="158019"/>
    <lineage>
        <taxon>Eukaryota</taxon>
        <taxon>Metazoa</taxon>
        <taxon>Spiralia</taxon>
        <taxon>Lophotrochozoa</taxon>
        <taxon>Mollusca</taxon>
        <taxon>Cephalopoda</taxon>
        <taxon>Coleoidea</taxon>
        <taxon>Decapodiformes</taxon>
        <taxon>Sepiida</taxon>
        <taxon>Sepiina</taxon>
        <taxon>Sepiidae</taxon>
        <taxon>Acanthosepion</taxon>
    </lineage>
</organism>
<keyword evidence="4" id="KW-1133">Transmembrane helix</keyword>
<feature type="region of interest" description="Disordered" evidence="3">
    <location>
        <begin position="306"/>
        <end position="362"/>
    </location>
</feature>
<accession>A0A812DBM3</accession>
<dbReference type="OrthoDB" id="6288366at2759"/>
<evidence type="ECO:0000256" key="5">
    <source>
        <dbReference type="SAM" id="SignalP"/>
    </source>
</evidence>
<feature type="chain" id="PRO_5032495939" description="C2H2-type domain-containing protein" evidence="5">
    <location>
        <begin position="27"/>
        <end position="558"/>
    </location>
</feature>